<feature type="compositionally biased region" description="Low complexity" evidence="1">
    <location>
        <begin position="113"/>
        <end position="130"/>
    </location>
</feature>
<feature type="compositionally biased region" description="Low complexity" evidence="1">
    <location>
        <begin position="151"/>
        <end position="179"/>
    </location>
</feature>
<feature type="compositionally biased region" description="Basic and acidic residues" evidence="1">
    <location>
        <begin position="380"/>
        <end position="393"/>
    </location>
</feature>
<reference evidence="3" key="1">
    <citation type="submission" date="2024-04" db="EMBL/GenBank/DDBJ databases">
        <authorList>
            <person name="Shaw F."/>
            <person name="Minotto A."/>
        </authorList>
    </citation>
    <scope>NUCLEOTIDE SEQUENCE [LARGE SCALE GENOMIC DNA]</scope>
</reference>
<proteinExistence type="predicted"/>
<feature type="region of interest" description="Disordered" evidence="1">
    <location>
        <begin position="246"/>
        <end position="289"/>
    </location>
</feature>
<evidence type="ECO:0000313" key="2">
    <source>
        <dbReference type="EMBL" id="CAL1709234.1"/>
    </source>
</evidence>
<feature type="compositionally biased region" description="Low complexity" evidence="1">
    <location>
        <begin position="425"/>
        <end position="447"/>
    </location>
</feature>
<gene>
    <name evidence="2" type="ORF">GFSPODELE1_LOCUS7249</name>
</gene>
<feature type="compositionally biased region" description="Basic and acidic residues" evidence="1">
    <location>
        <begin position="180"/>
        <end position="189"/>
    </location>
</feature>
<dbReference type="Proteomes" id="UP001497453">
    <property type="component" value="Chromosome 5"/>
</dbReference>
<keyword evidence="3" id="KW-1185">Reference proteome</keyword>
<sequence>MRPGSALFRELDEKLELLQGLDLSDDTHRCTYDEFESLDSHPSTLTLPYEDEEDFEACDACVYDPVMFSPSSPMRSSFSPAQEHVANSRDKPLPSTPSSSLRRWSPPPPPSTPRLTRSPASSSPSSTRSSIAPYYFTSAPYSPPHSPKQQLTHSVSPSVSSRPPLSHSTFPSISSTLSSLKERESEVRKRSGVFVTDMSGPQAQVITERGHSFVIANRPTRKSSRDALMELADASELTIATTLPRRKPRPTLPMLSTSVSSPQLRTRARLGSAPASPISAVTPSSPDMDYQVGACQQMERSHTFPTAQSFDEAAEAELSSRWSMDSAGPLPASTSSGSRTPVPEPPSSPTKTRKRDRLFSFIPRRNGSKSSPEASPSAHQESKEADPRRDSRRTSRMTSQPFASTLSLATPTIHDNAPYPPIPMSSSFSSTAATSSTSSSVTSLSTPVDSTANLIDPFSASPTCADFSFIPDPAHPTPYDCPDSPTLHPTLPLPSPRTPTASFLIPVRASTNVPFLSALSLRYKLRRKKKLIVSHPTLLPSRQQPEEDLDDERERYAIQKSKQRLYENILQWCESFGTVKNIETKGDGLHVYWKDWESADMVCRIQGQVSIPNIGTVSLSWQYVK</sequence>
<evidence type="ECO:0000256" key="1">
    <source>
        <dbReference type="SAM" id="MobiDB-lite"/>
    </source>
</evidence>
<evidence type="ECO:0000313" key="3">
    <source>
        <dbReference type="Proteomes" id="UP001497453"/>
    </source>
</evidence>
<organism evidence="2 3">
    <name type="scientific">Somion occarium</name>
    <dbReference type="NCBI Taxonomy" id="3059160"/>
    <lineage>
        <taxon>Eukaryota</taxon>
        <taxon>Fungi</taxon>
        <taxon>Dikarya</taxon>
        <taxon>Basidiomycota</taxon>
        <taxon>Agaricomycotina</taxon>
        <taxon>Agaricomycetes</taxon>
        <taxon>Polyporales</taxon>
        <taxon>Cerrenaceae</taxon>
        <taxon>Somion</taxon>
    </lineage>
</organism>
<feature type="compositionally biased region" description="Polar residues" evidence="1">
    <location>
        <begin position="368"/>
        <end position="379"/>
    </location>
</feature>
<feature type="region of interest" description="Disordered" evidence="1">
    <location>
        <begin position="72"/>
        <end position="195"/>
    </location>
</feature>
<name>A0ABP1DPT7_9APHY</name>
<protein>
    <submittedName>
        <fullName evidence="2">Uncharacterized protein</fullName>
    </submittedName>
</protein>
<accession>A0ABP1DPT7</accession>
<feature type="compositionally biased region" description="Polar residues" evidence="1">
    <location>
        <begin position="400"/>
        <end position="410"/>
    </location>
</feature>
<dbReference type="EMBL" id="OZ037948">
    <property type="protein sequence ID" value="CAL1709234.1"/>
    <property type="molecule type" value="Genomic_DNA"/>
</dbReference>
<feature type="region of interest" description="Disordered" evidence="1">
    <location>
        <begin position="315"/>
        <end position="447"/>
    </location>
</feature>